<dbReference type="PROSITE" id="PS00557">
    <property type="entry name" value="FMN_HYDROXY_ACID_DH_1"/>
    <property type="match status" value="1"/>
</dbReference>
<feature type="binding site" evidence="7">
    <location>
        <position position="252"/>
    </location>
    <ligand>
        <name>FMN</name>
        <dbReference type="ChEBI" id="CHEBI:58210"/>
    </ligand>
</feature>
<dbReference type="GO" id="GO:0005886">
    <property type="term" value="C:plasma membrane"/>
    <property type="evidence" value="ECO:0007669"/>
    <property type="project" value="TreeGrafter"/>
</dbReference>
<dbReference type="GO" id="GO:0010181">
    <property type="term" value="F:FMN binding"/>
    <property type="evidence" value="ECO:0007669"/>
    <property type="project" value="InterPro"/>
</dbReference>
<feature type="binding site" evidence="7">
    <location>
        <position position="128"/>
    </location>
    <ligand>
        <name>FMN</name>
        <dbReference type="ChEBI" id="CHEBI:58210"/>
    </ligand>
</feature>
<feature type="active site" description="Proton acceptor" evidence="6">
    <location>
        <position position="276"/>
    </location>
</feature>
<feature type="binding site" evidence="7">
    <location>
        <position position="156"/>
    </location>
    <ligand>
        <name>FMN</name>
        <dbReference type="ChEBI" id="CHEBI:58210"/>
    </ligand>
</feature>
<feature type="binding site" evidence="7">
    <location>
        <position position="165"/>
    </location>
    <ligand>
        <name>glyoxylate</name>
        <dbReference type="ChEBI" id="CHEBI:36655"/>
    </ligand>
</feature>
<feature type="binding site" evidence="7">
    <location>
        <position position="25"/>
    </location>
    <ligand>
        <name>glyoxylate</name>
        <dbReference type="ChEBI" id="CHEBI:36655"/>
    </ligand>
</feature>
<evidence type="ECO:0000313" key="10">
    <source>
        <dbReference type="Proteomes" id="UP000572377"/>
    </source>
</evidence>
<dbReference type="FunFam" id="3.20.20.70:FF:000029">
    <property type="entry name" value="L-lactate dehydrogenase"/>
    <property type="match status" value="1"/>
</dbReference>
<keyword evidence="2 7" id="KW-0285">Flavoprotein</keyword>
<evidence type="ECO:0000256" key="2">
    <source>
        <dbReference type="ARBA" id="ARBA00022630"/>
    </source>
</evidence>
<dbReference type="PIRSF" id="PIRSF000138">
    <property type="entry name" value="Al-hdrx_acd_dh"/>
    <property type="match status" value="1"/>
</dbReference>
<evidence type="ECO:0000256" key="3">
    <source>
        <dbReference type="ARBA" id="ARBA00022643"/>
    </source>
</evidence>
<comment type="similarity">
    <text evidence="5">Belongs to the FMN-dependent alpha-hydroxy acid dehydrogenase family.</text>
</comment>
<evidence type="ECO:0000256" key="1">
    <source>
        <dbReference type="ARBA" id="ARBA00001917"/>
    </source>
</evidence>
<evidence type="ECO:0000256" key="6">
    <source>
        <dbReference type="PIRSR" id="PIRSR000138-1"/>
    </source>
</evidence>
<reference evidence="9 10" key="1">
    <citation type="submission" date="2020-05" db="EMBL/GenBank/DDBJ databases">
        <title>Gimesia benthica sp. nov., a novel planctomycete isolated from a deep-sea water sample of the Northwest Indian Ocean.</title>
        <authorList>
            <person name="Wang J."/>
            <person name="Ruan C."/>
            <person name="Song L."/>
            <person name="Zhu Y."/>
            <person name="Li A."/>
            <person name="Zheng X."/>
            <person name="Wang L."/>
            <person name="Lu Z."/>
            <person name="Huang Y."/>
            <person name="Du W."/>
            <person name="Zhou Y."/>
            <person name="Huang L."/>
            <person name="Dai X."/>
        </authorList>
    </citation>
    <scope>NUCLEOTIDE SEQUENCE [LARGE SCALE GENOMIC DNA]</scope>
    <source>
        <strain evidence="9 10">YYQ-30</strain>
    </source>
</reference>
<feature type="binding site" evidence="7">
    <location>
        <begin position="330"/>
        <end position="331"/>
    </location>
    <ligand>
        <name>FMN</name>
        <dbReference type="ChEBI" id="CHEBI:58210"/>
    </ligand>
</feature>
<dbReference type="Pfam" id="PF01070">
    <property type="entry name" value="FMN_dh"/>
    <property type="match status" value="1"/>
</dbReference>
<dbReference type="PANTHER" id="PTHR10578">
    <property type="entry name" value="S -2-HYDROXY-ACID OXIDASE-RELATED"/>
    <property type="match status" value="1"/>
</dbReference>
<dbReference type="NCBIfam" id="NF008398">
    <property type="entry name" value="PRK11197.1"/>
    <property type="match status" value="1"/>
</dbReference>
<evidence type="ECO:0000259" key="8">
    <source>
        <dbReference type="PROSITE" id="PS51349"/>
    </source>
</evidence>
<name>A0A849KRE2_9RHOB</name>
<sequence length="398" mass="43864">MPVITTIEDLRQMAERRVPRVFYDYADSGSWTEQTYRANSSIFHQIRLRQLVAVNMQGRSTRTTMVGHDVAMPVALAPTGFTGMQHADGEILAAQAAEAFGVPFTLSTMSICSIEDVAMATTRPFWFQLYVMRDREFAASLIDRAKAAGCSALVLTLDLQLLGQRHKDLKNGLGVPPRLSVANMVNIAMKPRWCMGMLGTHRRTFRNIVGHAKGVDNLKTLSEWTAAQFDQALTWDDIDWIRDRWGGTFIIKGIMDPEDARRAADKGADAIIVSNHGGRQLDGALTPLEVLPQIVDAVGDRTEVHLDSGIRSGQDVLKAVAMGAKGTYIGRAFLYGLGAMGKAGVTKALEIIHKELDTTLGLVGRTDIHDLNMDNLIFPHQVPEPFGPAKWKKRARAK</sequence>
<dbReference type="AlphaFoldDB" id="A0A849KRE2"/>
<dbReference type="Gene3D" id="3.20.20.70">
    <property type="entry name" value="Aldolase class I"/>
    <property type="match status" value="1"/>
</dbReference>
<comment type="caution">
    <text evidence="9">The sequence shown here is derived from an EMBL/GenBank/DDBJ whole genome shotgun (WGS) entry which is preliminary data.</text>
</comment>
<dbReference type="InterPro" id="IPR037396">
    <property type="entry name" value="FMN_HAD"/>
</dbReference>
<proteinExistence type="inferred from homology"/>
<feature type="binding site" evidence="7">
    <location>
        <position position="279"/>
    </location>
    <ligand>
        <name>glyoxylate</name>
        <dbReference type="ChEBI" id="CHEBI:36655"/>
    </ligand>
</feature>
<keyword evidence="10" id="KW-1185">Reference proteome</keyword>
<dbReference type="GO" id="GO:0009060">
    <property type="term" value="P:aerobic respiration"/>
    <property type="evidence" value="ECO:0007669"/>
    <property type="project" value="TreeGrafter"/>
</dbReference>
<dbReference type="InterPro" id="IPR008259">
    <property type="entry name" value="FMN_hydac_DH_AS"/>
</dbReference>
<evidence type="ECO:0000256" key="7">
    <source>
        <dbReference type="PIRSR" id="PIRSR000138-2"/>
    </source>
</evidence>
<accession>A0A849KRE2</accession>
<dbReference type="EMBL" id="JABFBC010000001">
    <property type="protein sequence ID" value="NNU79429.1"/>
    <property type="molecule type" value="Genomic_DNA"/>
</dbReference>
<keyword evidence="3 7" id="KW-0288">FMN</keyword>
<dbReference type="InterPro" id="IPR012133">
    <property type="entry name" value="Alpha-hydoxy_acid_DH_FMN"/>
</dbReference>
<feature type="binding site" evidence="7">
    <location>
        <begin position="307"/>
        <end position="311"/>
    </location>
    <ligand>
        <name>FMN</name>
        <dbReference type="ChEBI" id="CHEBI:58210"/>
    </ligand>
</feature>
<feature type="binding site" evidence="7">
    <location>
        <position position="107"/>
    </location>
    <ligand>
        <name>FMN</name>
        <dbReference type="ChEBI" id="CHEBI:58210"/>
    </ligand>
</feature>
<dbReference type="GO" id="GO:0004459">
    <property type="term" value="F:L-lactate dehydrogenase (NAD+) activity"/>
    <property type="evidence" value="ECO:0007669"/>
    <property type="project" value="TreeGrafter"/>
</dbReference>
<feature type="binding site" evidence="7">
    <location>
        <position position="130"/>
    </location>
    <ligand>
        <name>FMN</name>
        <dbReference type="ChEBI" id="CHEBI:58210"/>
    </ligand>
</feature>
<organism evidence="9 10">
    <name type="scientific">Halovulum dunhuangense</name>
    <dbReference type="NCBI Taxonomy" id="1505036"/>
    <lineage>
        <taxon>Bacteria</taxon>
        <taxon>Pseudomonadati</taxon>
        <taxon>Pseudomonadota</taxon>
        <taxon>Alphaproteobacteria</taxon>
        <taxon>Rhodobacterales</taxon>
        <taxon>Paracoccaceae</taxon>
        <taxon>Halovulum</taxon>
    </lineage>
</organism>
<dbReference type="CDD" id="cd02809">
    <property type="entry name" value="alpha_hydroxyacid_oxid_FMN"/>
    <property type="match status" value="1"/>
</dbReference>
<evidence type="ECO:0000256" key="4">
    <source>
        <dbReference type="ARBA" id="ARBA00023002"/>
    </source>
</evidence>
<dbReference type="PANTHER" id="PTHR10578:SF107">
    <property type="entry name" value="2-HYDROXYACID OXIDASE 1"/>
    <property type="match status" value="1"/>
</dbReference>
<dbReference type="Proteomes" id="UP000572377">
    <property type="component" value="Unassembled WGS sequence"/>
</dbReference>
<feature type="binding site" evidence="7">
    <location>
        <begin position="78"/>
        <end position="80"/>
    </location>
    <ligand>
        <name>FMN</name>
        <dbReference type="ChEBI" id="CHEBI:58210"/>
    </ligand>
</feature>
<comment type="cofactor">
    <cofactor evidence="1">
        <name>FMN</name>
        <dbReference type="ChEBI" id="CHEBI:58210"/>
    </cofactor>
</comment>
<feature type="domain" description="FMN hydroxy acid dehydrogenase" evidence="8">
    <location>
        <begin position="1"/>
        <end position="381"/>
    </location>
</feature>
<dbReference type="PROSITE" id="PS51349">
    <property type="entry name" value="FMN_HYDROXY_ACID_DH_2"/>
    <property type="match status" value="1"/>
</dbReference>
<dbReference type="InterPro" id="IPR000262">
    <property type="entry name" value="FMN-dep_DH"/>
</dbReference>
<keyword evidence="4" id="KW-0560">Oxidoreductase</keyword>
<dbReference type="InterPro" id="IPR013785">
    <property type="entry name" value="Aldolase_TIM"/>
</dbReference>
<evidence type="ECO:0000256" key="5">
    <source>
        <dbReference type="ARBA" id="ARBA00024042"/>
    </source>
</evidence>
<feature type="binding site" evidence="7">
    <location>
        <position position="274"/>
    </location>
    <ligand>
        <name>FMN</name>
        <dbReference type="ChEBI" id="CHEBI:58210"/>
    </ligand>
</feature>
<feature type="binding site" evidence="7">
    <location>
        <position position="276"/>
    </location>
    <ligand>
        <name>glyoxylate</name>
        <dbReference type="ChEBI" id="CHEBI:36655"/>
    </ligand>
</feature>
<dbReference type="SUPFAM" id="SSF51395">
    <property type="entry name" value="FMN-linked oxidoreductases"/>
    <property type="match status" value="1"/>
</dbReference>
<dbReference type="RefSeq" id="WP_171322417.1">
    <property type="nucleotide sequence ID" value="NZ_JABFBC010000001.1"/>
</dbReference>
<evidence type="ECO:0000313" key="9">
    <source>
        <dbReference type="EMBL" id="NNU79429.1"/>
    </source>
</evidence>
<gene>
    <name evidence="9" type="ORF">HMH01_03165</name>
</gene>
<protein>
    <submittedName>
        <fullName evidence="9">Alpha-hydroxy-acid oxidizing protein</fullName>
    </submittedName>
</protein>